<dbReference type="InterPro" id="IPR027598">
    <property type="entry name" value="Amphi-Trp_dom"/>
</dbReference>
<dbReference type="OrthoDB" id="1957143at2"/>
<evidence type="ECO:0000313" key="1">
    <source>
        <dbReference type="EMBL" id="AUG57409.1"/>
    </source>
</evidence>
<dbReference type="AlphaFoldDB" id="A0A2K9E1Z8"/>
<organism evidence="1 3">
    <name type="scientific">Acetivibrio saccincola</name>
    <dbReference type="NCBI Taxonomy" id="1677857"/>
    <lineage>
        <taxon>Bacteria</taxon>
        <taxon>Bacillati</taxon>
        <taxon>Bacillota</taxon>
        <taxon>Clostridia</taxon>
        <taxon>Eubacteriales</taxon>
        <taxon>Oscillospiraceae</taxon>
        <taxon>Acetivibrio</taxon>
    </lineage>
</organism>
<evidence type="ECO:0000313" key="2">
    <source>
        <dbReference type="EMBL" id="PQQ67336.1"/>
    </source>
</evidence>
<dbReference type="RefSeq" id="WP_101300738.1">
    <property type="nucleotide sequence ID" value="NZ_CP025197.1"/>
</dbReference>
<keyword evidence="2" id="KW-0396">Initiation factor</keyword>
<accession>A0A2K9E1Z8</accession>
<dbReference type="GO" id="GO:0003743">
    <property type="term" value="F:translation initiation factor activity"/>
    <property type="evidence" value="ECO:0007669"/>
    <property type="project" value="UniProtKB-KW"/>
</dbReference>
<name>A0A2K9E1Z8_9FIRM</name>
<sequence length="83" mass="9531">MKFQQDFVGSKAEFADFIKKIIPDLFAGKLSVEGRNVVLPGDRELDYKIKFTEEEDGGAFNLKVSWENTVEEEEDDELQLEVD</sequence>
<dbReference type="Proteomes" id="UP000233534">
    <property type="component" value="Chromosome"/>
</dbReference>
<dbReference type="Proteomes" id="UP000239720">
    <property type="component" value="Unassembled WGS sequence"/>
</dbReference>
<protein>
    <submittedName>
        <fullName evidence="2">Transcription initiation factor IIE</fullName>
    </submittedName>
</protein>
<keyword evidence="2" id="KW-0648">Protein biosynthesis</keyword>
<reference evidence="1 3" key="1">
    <citation type="submission" date="2017-12" db="EMBL/GenBank/DDBJ databases">
        <title>Complete genome sequence of Herbivorax saccincola GGR1, a novel Cellulosome-producing hydrolytic bacterium in a thermophilic biogas plant, established by Illumina and Nanopore MinION sequencing.</title>
        <authorList>
            <person name="Pechtl A."/>
            <person name="Ruckert C."/>
            <person name="Koeck D.E."/>
            <person name="Maus I."/>
            <person name="Winkler A."/>
            <person name="Kalinowski J."/>
            <person name="Puhler A."/>
            <person name="Schwarz W.W."/>
            <person name="Zverlov V.V."/>
            <person name="Schluter A."/>
            <person name="Liebl W."/>
        </authorList>
    </citation>
    <scope>NUCLEOTIDE SEQUENCE [LARGE SCALE GENOMIC DNA]</scope>
    <source>
        <strain evidence="1">GGR1</strain>
        <strain evidence="3">SR1</strain>
    </source>
</reference>
<evidence type="ECO:0000313" key="3">
    <source>
        <dbReference type="Proteomes" id="UP000233534"/>
    </source>
</evidence>
<gene>
    <name evidence="2" type="ORF">B9R14_11635</name>
    <name evidence="1" type="ORF">HVS_07470</name>
</gene>
<keyword evidence="3" id="KW-1185">Reference proteome</keyword>
<dbReference type="EMBL" id="CP025197">
    <property type="protein sequence ID" value="AUG57409.1"/>
    <property type="molecule type" value="Genomic_DNA"/>
</dbReference>
<evidence type="ECO:0000313" key="4">
    <source>
        <dbReference type="Proteomes" id="UP000239720"/>
    </source>
</evidence>
<dbReference type="NCBIfam" id="TIGR04354">
    <property type="entry name" value="amphi-Trp"/>
    <property type="match status" value="1"/>
</dbReference>
<reference evidence="2 4" key="2">
    <citation type="journal article" date="2018" name="Syst. Appl. Microbiol.">
        <title>Characterization and high-quality draft genome sequence of Herbivorax saccincola A7, an anaerobic, alkaliphilic, thermophilic, cellulolytic, and xylanolytic bacterium.</title>
        <authorList>
            <person name="Aikawa S."/>
            <person name="Baramee S."/>
            <person name="Sermsathanaswadi J."/>
            <person name="Thianheng P."/>
            <person name="Tachaapaikoon C."/>
            <person name="Shikata A."/>
            <person name="Waeonukul R."/>
            <person name="Pason P."/>
            <person name="Ratanakhanokchai K."/>
            <person name="Kosugi A."/>
        </authorList>
    </citation>
    <scope>NUCLEOTIDE SEQUENCE [LARGE SCALE GENOMIC DNA]</scope>
    <source>
        <strain evidence="2 4">A7</strain>
    </source>
</reference>
<proteinExistence type="predicted"/>
<dbReference type="KEGG" id="hsc:HVS_07470"/>
<dbReference type="EMBL" id="NEMB01000003">
    <property type="protein sequence ID" value="PQQ67336.1"/>
    <property type="molecule type" value="Genomic_DNA"/>
</dbReference>